<gene>
    <name evidence="13" type="primary">pflA</name>
    <name evidence="13" type="ORF">FH969_04605</name>
</gene>
<dbReference type="CDD" id="cd01335">
    <property type="entry name" value="Radical_SAM"/>
    <property type="match status" value="1"/>
</dbReference>
<keyword evidence="4 10" id="KW-0004">4Fe-4S</keyword>
<keyword evidence="9 10" id="KW-0411">Iron-sulfur</keyword>
<dbReference type="InterPro" id="IPR034457">
    <property type="entry name" value="Organic_radical-activating"/>
</dbReference>
<evidence type="ECO:0000256" key="10">
    <source>
        <dbReference type="RuleBase" id="RU362053"/>
    </source>
</evidence>
<dbReference type="InterPro" id="IPR058240">
    <property type="entry name" value="rSAM_sf"/>
</dbReference>
<evidence type="ECO:0000256" key="3">
    <source>
        <dbReference type="ARBA" id="ARBA00021356"/>
    </source>
</evidence>
<dbReference type="InterPro" id="IPR007197">
    <property type="entry name" value="rSAM"/>
</dbReference>
<dbReference type="PROSITE" id="PS01087">
    <property type="entry name" value="RADICAL_ACTIVATING"/>
    <property type="match status" value="1"/>
</dbReference>
<evidence type="ECO:0000256" key="2">
    <source>
        <dbReference type="ARBA" id="ARBA00009777"/>
    </source>
</evidence>
<dbReference type="AlphaFoldDB" id="A0A5C5BFL3"/>
<evidence type="ECO:0000259" key="12">
    <source>
        <dbReference type="PROSITE" id="PS51918"/>
    </source>
</evidence>
<dbReference type="OrthoDB" id="9782387at2"/>
<comment type="subcellular location">
    <subcellularLocation>
        <location evidence="10">Cytoplasm</location>
    </subcellularLocation>
</comment>
<keyword evidence="10" id="KW-0963">Cytoplasm</keyword>
<dbReference type="Pfam" id="PF04055">
    <property type="entry name" value="Radical_SAM"/>
    <property type="match status" value="1"/>
</dbReference>
<keyword evidence="5 10" id="KW-0949">S-adenosyl-L-methionine</keyword>
<evidence type="ECO:0000313" key="14">
    <source>
        <dbReference type="Proteomes" id="UP000313849"/>
    </source>
</evidence>
<dbReference type="Gene3D" id="3.20.20.70">
    <property type="entry name" value="Aldolase class I"/>
    <property type="match status" value="1"/>
</dbReference>
<comment type="function">
    <text evidence="1 10">Activation of pyruvate formate-lyase under anaerobic conditions by generation of an organic free radical, using S-adenosylmethionine and reduced flavodoxin as cosubstrates to produce 5'-deoxy-adenosine.</text>
</comment>
<sequence length="283" mass="30663">MTATTGTTTTTSTTAGAPTMLGGLSTAMDADRRELLAGMRTGEIGMVHSWELVTAVDGPGTRMTTFFSGCPLRCLYCHNPDTLQMRGGKPVRADDLLGRIKRYRNVFKATRGGITLSGGEVLMQPAFAARILRGAKAMGIHTALDTSGFLGANASDELLADVDLVLLDVKSGLPDTYKRTTGRELAPTLTFGRRLSALGIETWIRFVLVPGLTDADENIAPIVEYAASLESVSRVEVLPFHQMGRAKWEEIGMRYELGDTKPPTVERTEQVRDMFRAAGLTTY</sequence>
<evidence type="ECO:0000256" key="11">
    <source>
        <dbReference type="SAM" id="MobiDB-lite"/>
    </source>
</evidence>
<dbReference type="PANTHER" id="PTHR30352">
    <property type="entry name" value="PYRUVATE FORMATE-LYASE-ACTIVATING ENZYME"/>
    <property type="match status" value="1"/>
</dbReference>
<dbReference type="GO" id="GO:0046872">
    <property type="term" value="F:metal ion binding"/>
    <property type="evidence" value="ECO:0007669"/>
    <property type="project" value="UniProtKB-UniRule"/>
</dbReference>
<proteinExistence type="inferred from homology"/>
<comment type="catalytic activity">
    <reaction evidence="10">
        <text>glycyl-[formate C-acetyltransferase] + reduced [flavodoxin] + S-adenosyl-L-methionine = glycin-2-yl radical-[formate C-acetyltransferase] + semiquinone [flavodoxin] + 5'-deoxyadenosine + L-methionine + H(+)</text>
        <dbReference type="Rhea" id="RHEA:19225"/>
        <dbReference type="Rhea" id="RHEA-COMP:10622"/>
        <dbReference type="Rhea" id="RHEA-COMP:12190"/>
        <dbReference type="Rhea" id="RHEA-COMP:12191"/>
        <dbReference type="Rhea" id="RHEA-COMP:14480"/>
        <dbReference type="ChEBI" id="CHEBI:15378"/>
        <dbReference type="ChEBI" id="CHEBI:17319"/>
        <dbReference type="ChEBI" id="CHEBI:29947"/>
        <dbReference type="ChEBI" id="CHEBI:32722"/>
        <dbReference type="ChEBI" id="CHEBI:57618"/>
        <dbReference type="ChEBI" id="CHEBI:57844"/>
        <dbReference type="ChEBI" id="CHEBI:59789"/>
        <dbReference type="ChEBI" id="CHEBI:140311"/>
        <dbReference type="EC" id="1.97.1.4"/>
    </reaction>
</comment>
<dbReference type="GO" id="GO:0043365">
    <property type="term" value="F:[formate-C-acetyltransferase]-activating enzyme activity"/>
    <property type="evidence" value="ECO:0007669"/>
    <property type="project" value="UniProtKB-UniRule"/>
</dbReference>
<feature type="compositionally biased region" description="Low complexity" evidence="11">
    <location>
        <begin position="1"/>
        <end position="19"/>
    </location>
</feature>
<accession>A0A5C5BFL3</accession>
<protein>
    <recommendedName>
        <fullName evidence="3 10">Pyruvate formate-lyase-activating enzyme</fullName>
        <ecNumber evidence="10">1.97.1.4</ecNumber>
    </recommendedName>
</protein>
<dbReference type="Proteomes" id="UP000313849">
    <property type="component" value="Unassembled WGS sequence"/>
</dbReference>
<keyword evidence="14" id="KW-1185">Reference proteome</keyword>
<evidence type="ECO:0000256" key="9">
    <source>
        <dbReference type="ARBA" id="ARBA00023014"/>
    </source>
</evidence>
<name>A0A5C5BFL3_9MICO</name>
<dbReference type="GO" id="GO:0005737">
    <property type="term" value="C:cytoplasm"/>
    <property type="evidence" value="ECO:0007669"/>
    <property type="project" value="UniProtKB-SubCell"/>
</dbReference>
<dbReference type="InterPro" id="IPR001989">
    <property type="entry name" value="Radical_activat_CS"/>
</dbReference>
<dbReference type="PROSITE" id="PS51918">
    <property type="entry name" value="RADICAL_SAM"/>
    <property type="match status" value="1"/>
</dbReference>
<keyword evidence="13" id="KW-0456">Lyase</keyword>
<dbReference type="RefSeq" id="WP_139986301.1">
    <property type="nucleotide sequence ID" value="NZ_VENP01000011.1"/>
</dbReference>
<feature type="domain" description="Radical SAM core" evidence="12">
    <location>
        <begin position="56"/>
        <end position="278"/>
    </location>
</feature>
<evidence type="ECO:0000256" key="8">
    <source>
        <dbReference type="ARBA" id="ARBA00023004"/>
    </source>
</evidence>
<dbReference type="GO" id="GO:0016829">
    <property type="term" value="F:lyase activity"/>
    <property type="evidence" value="ECO:0007669"/>
    <property type="project" value="UniProtKB-KW"/>
</dbReference>
<evidence type="ECO:0000256" key="6">
    <source>
        <dbReference type="ARBA" id="ARBA00022723"/>
    </source>
</evidence>
<dbReference type="SFLD" id="SFLDG01066">
    <property type="entry name" value="organic_radical-activating_enz"/>
    <property type="match status" value="1"/>
</dbReference>
<dbReference type="InterPro" id="IPR012838">
    <property type="entry name" value="PFL1_activating"/>
</dbReference>
<dbReference type="PANTHER" id="PTHR30352:SF5">
    <property type="entry name" value="PYRUVATE FORMATE-LYASE 1-ACTIVATING ENZYME"/>
    <property type="match status" value="1"/>
</dbReference>
<feature type="region of interest" description="Disordered" evidence="11">
    <location>
        <begin position="1"/>
        <end position="23"/>
    </location>
</feature>
<comment type="similarity">
    <text evidence="2 10">Belongs to the organic radical-activating enzymes family.</text>
</comment>
<dbReference type="GO" id="GO:0051539">
    <property type="term" value="F:4 iron, 4 sulfur cluster binding"/>
    <property type="evidence" value="ECO:0007669"/>
    <property type="project" value="UniProtKB-UniRule"/>
</dbReference>
<evidence type="ECO:0000256" key="5">
    <source>
        <dbReference type="ARBA" id="ARBA00022691"/>
    </source>
</evidence>
<comment type="caution">
    <text evidence="13">The sequence shown here is derived from an EMBL/GenBank/DDBJ whole genome shotgun (WGS) entry which is preliminary data.</text>
</comment>
<comment type="cofactor">
    <cofactor evidence="10">
        <name>[4Fe-4S] cluster</name>
        <dbReference type="ChEBI" id="CHEBI:49883"/>
    </cofactor>
    <text evidence="10">Binds 1 [4Fe-4S] cluster. The cluster is coordinated with 3 cysteines and an exchangeable S-adenosyl-L-methionine.</text>
</comment>
<dbReference type="SFLD" id="SFLDS00029">
    <property type="entry name" value="Radical_SAM"/>
    <property type="match status" value="1"/>
</dbReference>
<reference evidence="13 14" key="1">
    <citation type="submission" date="2019-06" db="EMBL/GenBank/DDBJ databases">
        <title>Draft genome sequence of Miniimonas arenae KCTC 19750T isolated from sea sand.</title>
        <authorList>
            <person name="Park S.-J."/>
        </authorList>
    </citation>
    <scope>NUCLEOTIDE SEQUENCE [LARGE SCALE GENOMIC DNA]</scope>
    <source>
        <strain evidence="13 14">KCTC 19750</strain>
    </source>
</reference>
<dbReference type="EC" id="1.97.1.4" evidence="10"/>
<evidence type="ECO:0000256" key="1">
    <source>
        <dbReference type="ARBA" id="ARBA00003141"/>
    </source>
</evidence>
<evidence type="ECO:0000256" key="4">
    <source>
        <dbReference type="ARBA" id="ARBA00022485"/>
    </source>
</evidence>
<evidence type="ECO:0000256" key="7">
    <source>
        <dbReference type="ARBA" id="ARBA00023002"/>
    </source>
</evidence>
<dbReference type="SUPFAM" id="SSF102114">
    <property type="entry name" value="Radical SAM enzymes"/>
    <property type="match status" value="1"/>
</dbReference>
<organism evidence="13 14">
    <name type="scientific">Miniimonas arenae</name>
    <dbReference type="NCBI Taxonomy" id="676201"/>
    <lineage>
        <taxon>Bacteria</taxon>
        <taxon>Bacillati</taxon>
        <taxon>Actinomycetota</taxon>
        <taxon>Actinomycetes</taxon>
        <taxon>Micrococcales</taxon>
        <taxon>Beutenbergiaceae</taxon>
        <taxon>Miniimonas</taxon>
    </lineage>
</organism>
<dbReference type="EMBL" id="VENP01000011">
    <property type="protein sequence ID" value="TNU76078.1"/>
    <property type="molecule type" value="Genomic_DNA"/>
</dbReference>
<evidence type="ECO:0000313" key="13">
    <source>
        <dbReference type="EMBL" id="TNU76078.1"/>
    </source>
</evidence>
<keyword evidence="7 10" id="KW-0560">Oxidoreductase</keyword>
<keyword evidence="6 10" id="KW-0479">Metal-binding</keyword>
<dbReference type="InterPro" id="IPR013785">
    <property type="entry name" value="Aldolase_TIM"/>
</dbReference>
<dbReference type="NCBIfam" id="TIGR02493">
    <property type="entry name" value="PFLA"/>
    <property type="match status" value="1"/>
</dbReference>
<keyword evidence="8 10" id="KW-0408">Iron</keyword>
<keyword evidence="13" id="KW-0670">Pyruvate</keyword>